<dbReference type="EMBL" id="CAJVQB010017700">
    <property type="protein sequence ID" value="CAG8785192.1"/>
    <property type="molecule type" value="Genomic_DNA"/>
</dbReference>
<dbReference type="Proteomes" id="UP000789901">
    <property type="component" value="Unassembled WGS sequence"/>
</dbReference>
<dbReference type="SUPFAM" id="SSF90257">
    <property type="entry name" value="Myosin rod fragments"/>
    <property type="match status" value="1"/>
</dbReference>
<keyword evidence="3" id="KW-1185">Reference proteome</keyword>
<evidence type="ECO:0000256" key="1">
    <source>
        <dbReference type="SAM" id="Coils"/>
    </source>
</evidence>
<gene>
    <name evidence="2" type="ORF">GMARGA_LOCUS20315</name>
</gene>
<name>A0ABN7VNR4_GIGMA</name>
<feature type="non-terminal residue" evidence="2">
    <location>
        <position position="246"/>
    </location>
</feature>
<organism evidence="2 3">
    <name type="scientific">Gigaspora margarita</name>
    <dbReference type="NCBI Taxonomy" id="4874"/>
    <lineage>
        <taxon>Eukaryota</taxon>
        <taxon>Fungi</taxon>
        <taxon>Fungi incertae sedis</taxon>
        <taxon>Mucoromycota</taxon>
        <taxon>Glomeromycotina</taxon>
        <taxon>Glomeromycetes</taxon>
        <taxon>Diversisporales</taxon>
        <taxon>Gigasporaceae</taxon>
        <taxon>Gigaspora</taxon>
    </lineage>
</organism>
<reference evidence="2 3" key="1">
    <citation type="submission" date="2021-06" db="EMBL/GenBank/DDBJ databases">
        <authorList>
            <person name="Kallberg Y."/>
            <person name="Tangrot J."/>
            <person name="Rosling A."/>
        </authorList>
    </citation>
    <scope>NUCLEOTIDE SEQUENCE [LARGE SCALE GENOMIC DNA]</scope>
    <source>
        <strain evidence="2 3">120-4 pot B 10/14</strain>
    </source>
</reference>
<keyword evidence="1" id="KW-0175">Coiled coil</keyword>
<comment type="caution">
    <text evidence="2">The sequence shown here is derived from an EMBL/GenBank/DDBJ whole genome shotgun (WGS) entry which is preliminary data.</text>
</comment>
<feature type="coiled-coil region" evidence="1">
    <location>
        <begin position="143"/>
        <end position="246"/>
    </location>
</feature>
<accession>A0ABN7VNR4</accession>
<evidence type="ECO:0000313" key="2">
    <source>
        <dbReference type="EMBL" id="CAG8785192.1"/>
    </source>
</evidence>
<proteinExistence type="predicted"/>
<dbReference type="Gene3D" id="1.10.287.1490">
    <property type="match status" value="1"/>
</dbReference>
<protein>
    <submittedName>
        <fullName evidence="2">40641_t:CDS:1</fullName>
    </submittedName>
</protein>
<sequence length="246" mass="28947">MQCSDEYLKWAQKVFGNDIINLTPKKVNEIFNNFLKLGDVFENTKEDMNNPLINIEWQWLCIIIGELLNIDFTRLYLKAEEDSNFIFKPICCIAAKLDYEHLGKGLFANALSYNFKSELLDVDVKNTNIHQKILGANHINSFSQYMKHRIQKLERMLDNLDNNSTPNISVSSFIKEKQDYIKQIENLEKEVGEYNRKIDAFENEKNTYVEQIKKLNKEIKGLKSRVIEIENEYYKLEEIVSDLKSE</sequence>
<evidence type="ECO:0000313" key="3">
    <source>
        <dbReference type="Proteomes" id="UP000789901"/>
    </source>
</evidence>